<name>A0A1H6RH73_9LACT</name>
<evidence type="ECO:0000313" key="1">
    <source>
        <dbReference type="EMBL" id="SEI55188.1"/>
    </source>
</evidence>
<protein>
    <submittedName>
        <fullName evidence="1">Uncharacterized protein YdaT</fullName>
    </submittedName>
</protein>
<gene>
    <name evidence="1" type="ORF">SAMN04488113_10314</name>
</gene>
<organism evidence="1 2">
    <name type="scientific">Alkalibacterium gilvum</name>
    <dbReference type="NCBI Taxonomy" id="1130080"/>
    <lineage>
        <taxon>Bacteria</taxon>
        <taxon>Bacillati</taxon>
        <taxon>Bacillota</taxon>
        <taxon>Bacilli</taxon>
        <taxon>Lactobacillales</taxon>
        <taxon>Carnobacteriaceae</taxon>
        <taxon>Alkalibacterium</taxon>
    </lineage>
</organism>
<dbReference type="Proteomes" id="UP000198564">
    <property type="component" value="Unassembled WGS sequence"/>
</dbReference>
<dbReference type="AlphaFoldDB" id="A0A1H6RH73"/>
<dbReference type="RefSeq" id="WP_091632586.1">
    <property type="nucleotide sequence ID" value="NZ_FNYW01000003.1"/>
</dbReference>
<dbReference type="InterPro" id="IPR018691">
    <property type="entry name" value="DUF2188"/>
</dbReference>
<keyword evidence="2" id="KW-1185">Reference proteome</keyword>
<sequence length="143" mass="16373">MPWNLEDYPASFENLDPLVRKKSIDIANALVDEGYSEDRAIPIATSQAKEWVLNASDEELKSYKRASKPSKTDSHESEVNTDLLNNDVLVYFEGEEWKVRTKNAKQADTTFEKKHDAVERAKEIAHNKDSSVIRFTKDGDRQN</sequence>
<accession>A0A1H6RH73</accession>
<dbReference type="EMBL" id="FNYW01000003">
    <property type="protein sequence ID" value="SEI55188.1"/>
    <property type="molecule type" value="Genomic_DNA"/>
</dbReference>
<dbReference type="STRING" id="1130080.SAMN04488113_10314"/>
<proteinExistence type="predicted"/>
<evidence type="ECO:0000313" key="2">
    <source>
        <dbReference type="Proteomes" id="UP000198564"/>
    </source>
</evidence>
<dbReference type="OrthoDB" id="8858565at2"/>
<reference evidence="2" key="1">
    <citation type="submission" date="2016-10" db="EMBL/GenBank/DDBJ databases">
        <authorList>
            <person name="Varghese N."/>
            <person name="Submissions S."/>
        </authorList>
    </citation>
    <scope>NUCLEOTIDE SEQUENCE [LARGE SCALE GENOMIC DNA]</scope>
    <source>
        <strain evidence="2">DSM 25751</strain>
    </source>
</reference>
<dbReference type="Pfam" id="PF09954">
    <property type="entry name" value="DUF2188"/>
    <property type="match status" value="1"/>
</dbReference>